<dbReference type="SUPFAM" id="SSF141571">
    <property type="entry name" value="Pentapeptide repeat-like"/>
    <property type="match status" value="1"/>
</dbReference>
<evidence type="ECO:0000256" key="1">
    <source>
        <dbReference type="SAM" id="Phobius"/>
    </source>
</evidence>
<keyword evidence="3" id="KW-1185">Reference proteome</keyword>
<keyword evidence="1" id="KW-0812">Transmembrane</keyword>
<dbReference type="RefSeq" id="WP_102939125.1">
    <property type="nucleotide sequence ID" value="NZ_NJHS01000298.1"/>
</dbReference>
<feature type="transmembrane region" description="Helical" evidence="1">
    <location>
        <begin position="57"/>
        <end position="83"/>
    </location>
</feature>
<name>A0ABX4WIH7_9CYAN</name>
<organism evidence="2 3">
    <name type="scientific">Cylindrospermopsis raciborskii C07</name>
    <dbReference type="NCBI Taxonomy" id="2014886"/>
    <lineage>
        <taxon>Bacteria</taxon>
        <taxon>Bacillati</taxon>
        <taxon>Cyanobacteriota</taxon>
        <taxon>Cyanophyceae</taxon>
        <taxon>Nostocales</taxon>
        <taxon>Aphanizomenonaceae</taxon>
        <taxon>Cylindrospermopsis</taxon>
    </lineage>
</organism>
<feature type="transmembrane region" description="Helical" evidence="1">
    <location>
        <begin position="95"/>
        <end position="113"/>
    </location>
</feature>
<dbReference type="PANTHER" id="PTHR47200">
    <property type="entry name" value="THYLAKOID LUMENAL 15 KDA PROTEIN 1, CHLOROPLASTIC"/>
    <property type="match status" value="1"/>
</dbReference>
<dbReference type="Gene3D" id="2.160.20.80">
    <property type="entry name" value="E3 ubiquitin-protein ligase SopA"/>
    <property type="match status" value="1"/>
</dbReference>
<accession>A0ABX4WIH7</accession>
<dbReference type="Pfam" id="PF00805">
    <property type="entry name" value="Pentapeptide"/>
    <property type="match status" value="1"/>
</dbReference>
<keyword evidence="1" id="KW-0472">Membrane</keyword>
<feature type="transmembrane region" description="Helical" evidence="1">
    <location>
        <begin position="125"/>
        <end position="148"/>
    </location>
</feature>
<dbReference type="Proteomes" id="UP000236284">
    <property type="component" value="Unassembled WGS sequence"/>
</dbReference>
<dbReference type="InterPro" id="IPR001646">
    <property type="entry name" value="5peptide_repeat"/>
</dbReference>
<dbReference type="EMBL" id="NJHS01000298">
    <property type="protein sequence ID" value="PNJ93229.1"/>
    <property type="molecule type" value="Genomic_DNA"/>
</dbReference>
<keyword evidence="1" id="KW-1133">Transmembrane helix</keyword>
<sequence length="188" mass="20421">MINQDFSNQNLRGHSFKGQNLEGANFSHADIRGANFTNAYLRGANFSYAKAGLQKRWLVTLTCISWIIAAFSGFFSGFFVYLISAQINDGNDIRVLVGWFTLIVIIIFSIFIIREGLTEASALALVVVLVLNQIFAGAVALIGVVALIEPVAFALVLAGTRLARALALAVALVFFDSYGVCQRSDYAT</sequence>
<gene>
    <name evidence="2" type="ORF">CEP15_15180</name>
</gene>
<reference evidence="2 3" key="1">
    <citation type="submission" date="2017-06" db="EMBL/GenBank/DDBJ databases">
        <title>Genome variation in co-occurring toxic Cylindrospermopsis raciborskii strains determines phenotypic plasticity.</title>
        <authorList>
            <person name="Willis A."/>
            <person name="Woodhouse J."/>
            <person name="Ongley S."/>
            <person name="Jex A."/>
            <person name="Burford M."/>
            <person name="Neilan B."/>
        </authorList>
    </citation>
    <scope>NUCLEOTIDE SEQUENCE [LARGE SCALE GENOMIC DNA]</scope>
    <source>
        <strain evidence="2 3">C07</strain>
    </source>
</reference>
<dbReference type="InterPro" id="IPR044213">
    <property type="entry name" value="At2g44920-like"/>
</dbReference>
<feature type="transmembrane region" description="Helical" evidence="1">
    <location>
        <begin position="154"/>
        <end position="175"/>
    </location>
</feature>
<protein>
    <recommendedName>
        <fullName evidence="4">Pentapeptide repeat protein</fullName>
    </recommendedName>
</protein>
<evidence type="ECO:0000313" key="2">
    <source>
        <dbReference type="EMBL" id="PNJ93229.1"/>
    </source>
</evidence>
<proteinExistence type="predicted"/>
<evidence type="ECO:0008006" key="4">
    <source>
        <dbReference type="Google" id="ProtNLM"/>
    </source>
</evidence>
<comment type="caution">
    <text evidence="2">The sequence shown here is derived from an EMBL/GenBank/DDBJ whole genome shotgun (WGS) entry which is preliminary data.</text>
</comment>
<evidence type="ECO:0000313" key="3">
    <source>
        <dbReference type="Proteomes" id="UP000236284"/>
    </source>
</evidence>
<dbReference type="PANTHER" id="PTHR47200:SF2">
    <property type="entry name" value="THYLAKOID LUMENAL 15 KDA PROTEIN 1, CHLOROPLASTIC"/>
    <property type="match status" value="1"/>
</dbReference>